<dbReference type="Pfam" id="PF19300">
    <property type="entry name" value="BPD_transp_1_N"/>
    <property type="match status" value="1"/>
</dbReference>
<dbReference type="InterPro" id="IPR045621">
    <property type="entry name" value="BPD_transp_1_N"/>
</dbReference>
<evidence type="ECO:0000313" key="10">
    <source>
        <dbReference type="Proteomes" id="UP000199597"/>
    </source>
</evidence>
<evidence type="ECO:0000256" key="3">
    <source>
        <dbReference type="ARBA" id="ARBA00022475"/>
    </source>
</evidence>
<feature type="transmembrane region" description="Helical" evidence="7">
    <location>
        <begin position="205"/>
        <end position="223"/>
    </location>
</feature>
<comment type="similarity">
    <text evidence="7">Belongs to the binding-protein-dependent transport system permease family.</text>
</comment>
<name>A0A1H1SQT3_9MICO</name>
<organism evidence="9 10">
    <name type="scientific">Brevibacterium siliguriense</name>
    <dbReference type="NCBI Taxonomy" id="1136497"/>
    <lineage>
        <taxon>Bacteria</taxon>
        <taxon>Bacillati</taxon>
        <taxon>Actinomycetota</taxon>
        <taxon>Actinomycetes</taxon>
        <taxon>Micrococcales</taxon>
        <taxon>Brevibacteriaceae</taxon>
        <taxon>Brevibacterium</taxon>
    </lineage>
</organism>
<protein>
    <submittedName>
        <fullName evidence="9">Peptide/nickel transport system permease protein</fullName>
    </submittedName>
</protein>
<evidence type="ECO:0000256" key="6">
    <source>
        <dbReference type="ARBA" id="ARBA00023136"/>
    </source>
</evidence>
<gene>
    <name evidence="9" type="ORF">SAMN04489752_1848</name>
</gene>
<dbReference type="InterPro" id="IPR035906">
    <property type="entry name" value="MetI-like_sf"/>
</dbReference>
<keyword evidence="3" id="KW-1003">Cell membrane</keyword>
<dbReference type="GO" id="GO:0005886">
    <property type="term" value="C:plasma membrane"/>
    <property type="evidence" value="ECO:0007669"/>
    <property type="project" value="UniProtKB-SubCell"/>
</dbReference>
<dbReference type="InterPro" id="IPR000515">
    <property type="entry name" value="MetI-like"/>
</dbReference>
<evidence type="ECO:0000256" key="4">
    <source>
        <dbReference type="ARBA" id="ARBA00022692"/>
    </source>
</evidence>
<dbReference type="SUPFAM" id="SSF161098">
    <property type="entry name" value="MetI-like"/>
    <property type="match status" value="1"/>
</dbReference>
<keyword evidence="10" id="KW-1185">Reference proteome</keyword>
<evidence type="ECO:0000256" key="2">
    <source>
        <dbReference type="ARBA" id="ARBA00022448"/>
    </source>
</evidence>
<sequence>MSLTAPPKIRLKGRRSMALSRTRSIASRIGQAVLLLLAVIIFNFVLIHLAPGDPATVIAGESGGTTPEQLETIREAYGLNDPILVQLWHYLVRIAHFDLGYSFYFGQDVTALIGERLYPTVLLAGTGMTAGLIIGTLLGVVAAIKPQGILSYFVTVIALVGFAAPVFWTSVLLLLALSIALPIFPVQGMNSIIVSPHVLPQMWDTAMHLVLPATALALIYVALYSRTARTSMLEVLDSDYIRTAWAKGLGGKVVIFKHALRNAVLPVVTLLGLHVGALLSSVVLIEVVFNWPGLGSLLLESILRRDTPVILGILLASSVLVIIANLVTDVAYRIIDPRIAVSGGPQ</sequence>
<keyword evidence="5 7" id="KW-1133">Transmembrane helix</keyword>
<accession>A0A1H1SQT3</accession>
<feature type="transmembrane region" description="Helical" evidence="7">
    <location>
        <begin position="25"/>
        <end position="47"/>
    </location>
</feature>
<feature type="domain" description="ABC transmembrane type-1" evidence="8">
    <location>
        <begin position="117"/>
        <end position="332"/>
    </location>
</feature>
<evidence type="ECO:0000259" key="8">
    <source>
        <dbReference type="PROSITE" id="PS50928"/>
    </source>
</evidence>
<dbReference type="STRING" id="1136497.SAMN04489752_1848"/>
<dbReference type="GO" id="GO:0055085">
    <property type="term" value="P:transmembrane transport"/>
    <property type="evidence" value="ECO:0007669"/>
    <property type="project" value="InterPro"/>
</dbReference>
<dbReference type="Gene3D" id="1.10.3720.10">
    <property type="entry name" value="MetI-like"/>
    <property type="match status" value="1"/>
</dbReference>
<dbReference type="PROSITE" id="PS50928">
    <property type="entry name" value="ABC_TM1"/>
    <property type="match status" value="1"/>
</dbReference>
<evidence type="ECO:0000313" key="9">
    <source>
        <dbReference type="EMBL" id="SDS50096.1"/>
    </source>
</evidence>
<comment type="subcellular location">
    <subcellularLocation>
        <location evidence="1 7">Cell membrane</location>
        <topology evidence="1 7">Multi-pass membrane protein</topology>
    </subcellularLocation>
</comment>
<dbReference type="EMBL" id="LT629766">
    <property type="protein sequence ID" value="SDS50096.1"/>
    <property type="molecule type" value="Genomic_DNA"/>
</dbReference>
<keyword evidence="2 7" id="KW-0813">Transport</keyword>
<dbReference type="Pfam" id="PF00528">
    <property type="entry name" value="BPD_transp_1"/>
    <property type="match status" value="1"/>
</dbReference>
<reference evidence="10" key="1">
    <citation type="submission" date="2016-10" db="EMBL/GenBank/DDBJ databases">
        <authorList>
            <person name="Varghese N."/>
            <person name="Submissions S."/>
        </authorList>
    </citation>
    <scope>NUCLEOTIDE SEQUENCE [LARGE SCALE GENOMIC DNA]</scope>
    <source>
        <strain evidence="10">DSM 23676</strain>
    </source>
</reference>
<keyword evidence="4 7" id="KW-0812">Transmembrane</keyword>
<feature type="transmembrane region" description="Helical" evidence="7">
    <location>
        <begin position="263"/>
        <end position="289"/>
    </location>
</feature>
<dbReference type="AlphaFoldDB" id="A0A1H1SQT3"/>
<keyword evidence="6 7" id="KW-0472">Membrane</keyword>
<dbReference type="Proteomes" id="UP000199597">
    <property type="component" value="Chromosome I"/>
</dbReference>
<evidence type="ECO:0000256" key="7">
    <source>
        <dbReference type="RuleBase" id="RU363032"/>
    </source>
</evidence>
<evidence type="ECO:0000256" key="5">
    <source>
        <dbReference type="ARBA" id="ARBA00022989"/>
    </source>
</evidence>
<feature type="transmembrane region" description="Helical" evidence="7">
    <location>
        <begin position="309"/>
        <end position="328"/>
    </location>
</feature>
<dbReference type="PANTHER" id="PTHR43163:SF9">
    <property type="entry name" value="ABC TRANSPORTER PERMEASE PROTEIN"/>
    <property type="match status" value="1"/>
</dbReference>
<dbReference type="PANTHER" id="PTHR43163">
    <property type="entry name" value="DIPEPTIDE TRANSPORT SYSTEM PERMEASE PROTEIN DPPB-RELATED"/>
    <property type="match status" value="1"/>
</dbReference>
<feature type="transmembrane region" description="Helical" evidence="7">
    <location>
        <begin position="156"/>
        <end position="185"/>
    </location>
</feature>
<dbReference type="CDD" id="cd06261">
    <property type="entry name" value="TM_PBP2"/>
    <property type="match status" value="1"/>
</dbReference>
<feature type="transmembrane region" description="Helical" evidence="7">
    <location>
        <begin position="121"/>
        <end position="144"/>
    </location>
</feature>
<evidence type="ECO:0000256" key="1">
    <source>
        <dbReference type="ARBA" id="ARBA00004651"/>
    </source>
</evidence>
<proteinExistence type="inferred from homology"/>